<feature type="region of interest" description="Disordered" evidence="1">
    <location>
        <begin position="1"/>
        <end position="26"/>
    </location>
</feature>
<feature type="compositionally biased region" description="Basic and acidic residues" evidence="1">
    <location>
        <begin position="1"/>
        <end position="18"/>
    </location>
</feature>
<accession>A0A4Q9MXK1</accession>
<organism evidence="2">
    <name type="scientific">Dichomitus squalens</name>
    <dbReference type="NCBI Taxonomy" id="114155"/>
    <lineage>
        <taxon>Eukaryota</taxon>
        <taxon>Fungi</taxon>
        <taxon>Dikarya</taxon>
        <taxon>Basidiomycota</taxon>
        <taxon>Agaricomycotina</taxon>
        <taxon>Agaricomycetes</taxon>
        <taxon>Polyporales</taxon>
        <taxon>Polyporaceae</taxon>
        <taxon>Dichomitus</taxon>
    </lineage>
</organism>
<gene>
    <name evidence="2" type="ORF">BD311DRAFT_33656</name>
</gene>
<dbReference type="EMBL" id="ML143395">
    <property type="protein sequence ID" value="TBU32455.1"/>
    <property type="molecule type" value="Genomic_DNA"/>
</dbReference>
<reference evidence="2" key="1">
    <citation type="submission" date="2019-01" db="EMBL/GenBank/DDBJ databases">
        <title>Draft genome sequences of three monokaryotic isolates of the white-rot basidiomycete fungus Dichomitus squalens.</title>
        <authorList>
            <consortium name="DOE Joint Genome Institute"/>
            <person name="Lopez S.C."/>
            <person name="Andreopoulos B."/>
            <person name="Pangilinan J."/>
            <person name="Lipzen A."/>
            <person name="Riley R."/>
            <person name="Ahrendt S."/>
            <person name="Ng V."/>
            <person name="Barry K."/>
            <person name="Daum C."/>
            <person name="Grigoriev I.V."/>
            <person name="Hilden K.S."/>
            <person name="Makela M.R."/>
            <person name="de Vries R.P."/>
        </authorList>
    </citation>
    <scope>NUCLEOTIDE SEQUENCE [LARGE SCALE GENOMIC DNA]</scope>
    <source>
        <strain evidence="2">OM18370.1</strain>
    </source>
</reference>
<proteinExistence type="predicted"/>
<sequence length="118" mass="13036">MRAGVADRDGGRRGEKRAPKSRLNDLAGSCPLWKCRRLTRPGAHQVVACCGPLLCRHSYLLLCARFPRISTSQENRLYGRTGTATLLLLTCGSRVATSRTSPWSVKNRSAQYSTQSQD</sequence>
<evidence type="ECO:0000256" key="1">
    <source>
        <dbReference type="SAM" id="MobiDB-lite"/>
    </source>
</evidence>
<dbReference type="AlphaFoldDB" id="A0A4Q9MXK1"/>
<feature type="region of interest" description="Disordered" evidence="1">
    <location>
        <begin position="99"/>
        <end position="118"/>
    </location>
</feature>
<evidence type="ECO:0000313" key="2">
    <source>
        <dbReference type="EMBL" id="TBU32455.1"/>
    </source>
</evidence>
<protein>
    <submittedName>
        <fullName evidence="2">Uncharacterized protein</fullName>
    </submittedName>
</protein>
<name>A0A4Q9MXK1_9APHY</name>
<dbReference type="Proteomes" id="UP000292957">
    <property type="component" value="Unassembled WGS sequence"/>
</dbReference>